<name>A0A3G9GL16_MYCGO</name>
<dbReference type="PROSITE" id="PS00783">
    <property type="entry name" value="RIBOSOMAL_L13"/>
    <property type="match status" value="1"/>
</dbReference>
<dbReference type="SUPFAM" id="SSF52161">
    <property type="entry name" value="Ribosomal protein L13"/>
    <property type="match status" value="1"/>
</dbReference>
<dbReference type="NCBIfam" id="TIGR01066">
    <property type="entry name" value="rplM_bact"/>
    <property type="match status" value="1"/>
</dbReference>
<dbReference type="PANTHER" id="PTHR11545:SF2">
    <property type="entry name" value="LARGE RIBOSOMAL SUBUNIT PROTEIN UL13M"/>
    <property type="match status" value="1"/>
</dbReference>
<dbReference type="EMBL" id="LC079580">
    <property type="protein sequence ID" value="BBF95552.1"/>
    <property type="molecule type" value="Genomic_DNA"/>
</dbReference>
<dbReference type="AlphaFoldDB" id="A0A3G9GL16"/>
<evidence type="ECO:0000256" key="4">
    <source>
        <dbReference type="ARBA" id="ARBA00035201"/>
    </source>
</evidence>
<dbReference type="GO" id="GO:0003735">
    <property type="term" value="F:structural constituent of ribosome"/>
    <property type="evidence" value="ECO:0007669"/>
    <property type="project" value="InterPro"/>
</dbReference>
<dbReference type="Gene3D" id="3.90.1180.10">
    <property type="entry name" value="Ribosomal protein L13"/>
    <property type="match status" value="1"/>
</dbReference>
<dbReference type="GO" id="GO:0003729">
    <property type="term" value="F:mRNA binding"/>
    <property type="evidence" value="ECO:0007669"/>
    <property type="project" value="UniProtKB-ARBA"/>
</dbReference>
<proteinExistence type="inferred from homology"/>
<gene>
    <name evidence="5 7 8" type="primary">rplM</name>
</gene>
<evidence type="ECO:0000256" key="7">
    <source>
        <dbReference type="RuleBase" id="RU003878"/>
    </source>
</evidence>
<dbReference type="GO" id="GO:0006412">
    <property type="term" value="P:translation"/>
    <property type="evidence" value="ECO:0007669"/>
    <property type="project" value="UniProtKB-UniRule"/>
</dbReference>
<evidence type="ECO:0000256" key="2">
    <source>
        <dbReference type="ARBA" id="ARBA00022980"/>
    </source>
</evidence>
<comment type="subunit">
    <text evidence="5">Part of the 50S ribosomal subunit.</text>
</comment>
<comment type="function">
    <text evidence="5 7">This protein is one of the early assembly proteins of the 50S ribosomal subunit, although it is not seen to bind rRNA by itself. It is important during the early stages of 50S assembly.</text>
</comment>
<dbReference type="FunFam" id="3.90.1180.10:FF:000001">
    <property type="entry name" value="50S ribosomal protein L13"/>
    <property type="match status" value="1"/>
</dbReference>
<evidence type="ECO:0000256" key="6">
    <source>
        <dbReference type="RuleBase" id="RU003877"/>
    </source>
</evidence>
<dbReference type="InterPro" id="IPR023563">
    <property type="entry name" value="Ribosomal_uL13_CS"/>
</dbReference>
<organism evidence="8">
    <name type="scientific">Mycobacterium gordonae</name>
    <dbReference type="NCBI Taxonomy" id="1778"/>
    <lineage>
        <taxon>Bacteria</taxon>
        <taxon>Bacillati</taxon>
        <taxon>Actinomycetota</taxon>
        <taxon>Actinomycetes</taxon>
        <taxon>Mycobacteriales</taxon>
        <taxon>Mycobacteriaceae</taxon>
        <taxon>Mycobacterium</taxon>
    </lineage>
</organism>
<evidence type="ECO:0000256" key="5">
    <source>
        <dbReference type="HAMAP-Rule" id="MF_01366"/>
    </source>
</evidence>
<comment type="similarity">
    <text evidence="1 5 6">Belongs to the universal ribosomal protein uL13 family.</text>
</comment>
<dbReference type="InterPro" id="IPR036899">
    <property type="entry name" value="Ribosomal_uL13_sf"/>
</dbReference>
<dbReference type="GO" id="GO:0022625">
    <property type="term" value="C:cytosolic large ribosomal subunit"/>
    <property type="evidence" value="ECO:0007669"/>
    <property type="project" value="TreeGrafter"/>
</dbReference>
<dbReference type="InterPro" id="IPR005822">
    <property type="entry name" value="Ribosomal_uL13"/>
</dbReference>
<dbReference type="CDD" id="cd00392">
    <property type="entry name" value="Ribosomal_L13"/>
    <property type="match status" value="1"/>
</dbReference>
<dbReference type="InterPro" id="IPR005823">
    <property type="entry name" value="Ribosomal_uL13_bac-type"/>
</dbReference>
<dbReference type="GO" id="GO:0017148">
    <property type="term" value="P:negative regulation of translation"/>
    <property type="evidence" value="ECO:0007669"/>
    <property type="project" value="TreeGrafter"/>
</dbReference>
<protein>
    <recommendedName>
        <fullName evidence="4 5">Large ribosomal subunit protein uL13</fullName>
    </recommendedName>
</protein>
<keyword evidence="2 5" id="KW-0689">Ribosomal protein</keyword>
<dbReference type="PANTHER" id="PTHR11545">
    <property type="entry name" value="RIBOSOMAL PROTEIN L13"/>
    <property type="match status" value="1"/>
</dbReference>
<dbReference type="HAMAP" id="MF_01366">
    <property type="entry name" value="Ribosomal_uL13"/>
    <property type="match status" value="1"/>
</dbReference>
<accession>A0A3G9GL16</accession>
<evidence type="ECO:0000256" key="3">
    <source>
        <dbReference type="ARBA" id="ARBA00023274"/>
    </source>
</evidence>
<keyword evidence="3 5" id="KW-0687">Ribonucleoprotein</keyword>
<sequence>MRVGKLLRWRAVTHGCLRVPTGKWGLGSLSVAETTPCRKRRTGPRFAPGSTRERYGVSAVPTYAPKAGDTTRSWYVIDATDVVLGRLAVAAATLLRGKHKPTFAPNVDGGDFVIVINAEKVAISGDKLQSKMAYNHSGYPGGLRQRSIGELLQKHPDRVVEKAIVGMLPKNKLSRQIQKKLRVYAGPEHPHTAQQPVPFEIKQVAQ</sequence>
<evidence type="ECO:0000256" key="1">
    <source>
        <dbReference type="ARBA" id="ARBA00006227"/>
    </source>
</evidence>
<dbReference type="Pfam" id="PF00572">
    <property type="entry name" value="Ribosomal_L13"/>
    <property type="match status" value="1"/>
</dbReference>
<reference evidence="8" key="1">
    <citation type="journal article" date="2016" name="Microb. Resour. Syst. 32">
        <title>Core housekeeping proteins useful for identification and classification of mycobacteria.</title>
        <authorList>
            <person name="Mizuno T."/>
            <person name="Natori T."/>
            <person name="Kanazawa I."/>
            <person name="Eldesouky I."/>
            <person name="Fukunaga H."/>
            <person name="Ezaki T."/>
        </authorList>
    </citation>
    <scope>NUCLEOTIDE SEQUENCE</scope>
    <source>
        <strain evidence="8">JNBP_03328</strain>
    </source>
</reference>
<evidence type="ECO:0000313" key="8">
    <source>
        <dbReference type="EMBL" id="BBF95552.1"/>
    </source>
</evidence>